<reference evidence="1" key="2">
    <citation type="journal article" date="2024" name="Plant">
        <title>Genomic evolution and insights into agronomic trait innovations of Sesamum species.</title>
        <authorList>
            <person name="Miao H."/>
            <person name="Wang L."/>
            <person name="Qu L."/>
            <person name="Liu H."/>
            <person name="Sun Y."/>
            <person name="Le M."/>
            <person name="Wang Q."/>
            <person name="Wei S."/>
            <person name="Zheng Y."/>
            <person name="Lin W."/>
            <person name="Duan Y."/>
            <person name="Cao H."/>
            <person name="Xiong S."/>
            <person name="Wang X."/>
            <person name="Wei L."/>
            <person name="Li C."/>
            <person name="Ma Q."/>
            <person name="Ju M."/>
            <person name="Zhao R."/>
            <person name="Li G."/>
            <person name="Mu C."/>
            <person name="Tian Q."/>
            <person name="Mei H."/>
            <person name="Zhang T."/>
            <person name="Gao T."/>
            <person name="Zhang H."/>
        </authorList>
    </citation>
    <scope>NUCLEOTIDE SEQUENCE</scope>
    <source>
        <strain evidence="1">G01</strain>
    </source>
</reference>
<protein>
    <submittedName>
        <fullName evidence="1">Uncharacterized protein</fullName>
    </submittedName>
</protein>
<reference evidence="1" key="1">
    <citation type="submission" date="2020-06" db="EMBL/GenBank/DDBJ databases">
        <authorList>
            <person name="Li T."/>
            <person name="Hu X."/>
            <person name="Zhang T."/>
            <person name="Song X."/>
            <person name="Zhang H."/>
            <person name="Dai N."/>
            <person name="Sheng W."/>
            <person name="Hou X."/>
            <person name="Wei L."/>
        </authorList>
    </citation>
    <scope>NUCLEOTIDE SEQUENCE</scope>
    <source>
        <strain evidence="1">G01</strain>
        <tissue evidence="1">Leaf</tissue>
    </source>
</reference>
<proteinExistence type="predicted"/>
<evidence type="ECO:0000313" key="1">
    <source>
        <dbReference type="EMBL" id="KAL0281837.1"/>
    </source>
</evidence>
<dbReference type="PANTHER" id="PTHR33220">
    <property type="entry name" value="BNAA09G04420D PROTEIN"/>
    <property type="match status" value="1"/>
</dbReference>
<dbReference type="EMBL" id="JACGWK010001878">
    <property type="protein sequence ID" value="KAL0281837.1"/>
    <property type="molecule type" value="Genomic_DNA"/>
</dbReference>
<organism evidence="1">
    <name type="scientific">Sesamum angustifolium</name>
    <dbReference type="NCBI Taxonomy" id="2727405"/>
    <lineage>
        <taxon>Eukaryota</taxon>
        <taxon>Viridiplantae</taxon>
        <taxon>Streptophyta</taxon>
        <taxon>Embryophyta</taxon>
        <taxon>Tracheophyta</taxon>
        <taxon>Spermatophyta</taxon>
        <taxon>Magnoliopsida</taxon>
        <taxon>eudicotyledons</taxon>
        <taxon>Gunneridae</taxon>
        <taxon>Pentapetalae</taxon>
        <taxon>asterids</taxon>
        <taxon>lamiids</taxon>
        <taxon>Lamiales</taxon>
        <taxon>Pedaliaceae</taxon>
        <taxon>Sesamum</taxon>
    </lineage>
</organism>
<dbReference type="AlphaFoldDB" id="A0AAW2IIL0"/>
<gene>
    <name evidence="1" type="ORF">Sangu_2986500</name>
</gene>
<accession>A0AAW2IIL0</accession>
<comment type="caution">
    <text evidence="1">The sequence shown here is derived from an EMBL/GenBank/DDBJ whole genome shotgun (WGS) entry which is preliminary data.</text>
</comment>
<dbReference type="PANTHER" id="PTHR33220:SF5">
    <property type="entry name" value="RRNA INTRON-ENCODED HOMING ENDONUCLEASE"/>
    <property type="match status" value="1"/>
</dbReference>
<sequence length="160" mass="17489">MLSIKSRPGRGLNALVSAPLPPAQVHGRAAWANEPPVWYALRKTQRSVHYATPPFAGYTCGGDVFRMSKRLSTMDTLALELMNNVAKCDTSCDLQNLMNHRVFERKLHPKPLGQAHLPGRYTSHHPLAKRTRAHVAGGGFSHAPLCIAGPNAIRGDALHD</sequence>
<name>A0AAW2IIL0_9LAMI</name>